<sequence length="105" mass="11704">MWQSENMSEQTVTEFTFFVDAEQFGLGGYESAALAADESDLHEAGVYNVDIPRGFGTDLGDRIPVRVTGTARGLKFYARLLSLKDPMQLEELERVRAAALTRDDQ</sequence>
<comment type="caution">
    <text evidence="1">The sequence shown here is derived from an EMBL/GenBank/DDBJ whole genome shotgun (WGS) entry which is preliminary data.</text>
</comment>
<organism evidence="1">
    <name type="scientific">freshwater metagenome</name>
    <dbReference type="NCBI Taxonomy" id="449393"/>
    <lineage>
        <taxon>unclassified sequences</taxon>
        <taxon>metagenomes</taxon>
        <taxon>ecological metagenomes</taxon>
    </lineage>
</organism>
<dbReference type="AlphaFoldDB" id="A0A094PU29"/>
<protein>
    <submittedName>
        <fullName evidence="1">Uncharacterized protein</fullName>
    </submittedName>
</protein>
<gene>
    <name evidence="1" type="ORF">GM51_20375</name>
</gene>
<proteinExistence type="predicted"/>
<reference evidence="1" key="1">
    <citation type="submission" date="2014-06" db="EMBL/GenBank/DDBJ databases">
        <title>Key roles for freshwater Actinobacteria revealed by deep metagenomic sequencing.</title>
        <authorList>
            <person name="Ghai R."/>
            <person name="Mizuno C.M."/>
            <person name="Picazo A."/>
            <person name="Camacho A."/>
            <person name="Rodriguez-Valera F."/>
        </authorList>
    </citation>
    <scope>NUCLEOTIDE SEQUENCE</scope>
</reference>
<accession>A0A094PU29</accession>
<evidence type="ECO:0000313" key="1">
    <source>
        <dbReference type="EMBL" id="KGA13199.1"/>
    </source>
</evidence>
<dbReference type="EMBL" id="JNSL01000197">
    <property type="protein sequence ID" value="KGA13199.1"/>
    <property type="molecule type" value="Genomic_DNA"/>
</dbReference>
<name>A0A094PU29_9ZZZZ</name>